<evidence type="ECO:0000256" key="5">
    <source>
        <dbReference type="ARBA" id="ARBA00022840"/>
    </source>
</evidence>
<dbReference type="Gene3D" id="3.40.50.300">
    <property type="entry name" value="P-loop containing nucleotide triphosphate hydrolases"/>
    <property type="match status" value="2"/>
</dbReference>
<dbReference type="GO" id="GO:0005840">
    <property type="term" value="C:ribosome"/>
    <property type="evidence" value="ECO:0007669"/>
    <property type="project" value="TreeGrafter"/>
</dbReference>
<dbReference type="PROSITE" id="PS51192">
    <property type="entry name" value="HELICASE_ATP_BIND_1"/>
    <property type="match status" value="1"/>
</dbReference>
<evidence type="ECO:0000259" key="14">
    <source>
        <dbReference type="PROSITE" id="PS51195"/>
    </source>
</evidence>
<dbReference type="GO" id="GO:0000027">
    <property type="term" value="P:ribosomal large subunit assembly"/>
    <property type="evidence" value="ECO:0007669"/>
    <property type="project" value="UniProtKB-UniRule"/>
</dbReference>
<dbReference type="InterPro" id="IPR000629">
    <property type="entry name" value="RNA-helicase_DEAD-box_CS"/>
</dbReference>
<dbReference type="EC" id="3.6.4.13" evidence="9"/>
<dbReference type="InterPro" id="IPR012677">
    <property type="entry name" value="Nucleotide-bd_a/b_plait_sf"/>
</dbReference>
<evidence type="ECO:0000256" key="9">
    <source>
        <dbReference type="HAMAP-Rule" id="MF_00964"/>
    </source>
</evidence>
<feature type="region of interest" description="Disordered" evidence="11">
    <location>
        <begin position="438"/>
        <end position="470"/>
    </location>
</feature>
<evidence type="ECO:0000256" key="4">
    <source>
        <dbReference type="ARBA" id="ARBA00022806"/>
    </source>
</evidence>
<dbReference type="InterPro" id="IPR014001">
    <property type="entry name" value="Helicase_ATP-bd"/>
</dbReference>
<dbReference type="InterPro" id="IPR044742">
    <property type="entry name" value="DEAD/DEAH_RhlB"/>
</dbReference>
<evidence type="ECO:0000256" key="3">
    <source>
        <dbReference type="ARBA" id="ARBA00022801"/>
    </source>
</evidence>
<feature type="compositionally biased region" description="Basic and acidic residues" evidence="11">
    <location>
        <begin position="558"/>
        <end position="588"/>
    </location>
</feature>
<dbReference type="InterPro" id="IPR005580">
    <property type="entry name" value="DbpA/CsdA_RNA-bd_dom"/>
</dbReference>
<feature type="short sequence motif" description="Q motif" evidence="10">
    <location>
        <begin position="10"/>
        <end position="38"/>
    </location>
</feature>
<dbReference type="SMART" id="SM00490">
    <property type="entry name" value="HELICc"/>
    <property type="match status" value="1"/>
</dbReference>
<keyword evidence="6 9" id="KW-0694">RNA-binding</keyword>
<dbReference type="PANTHER" id="PTHR47963">
    <property type="entry name" value="DEAD-BOX ATP-DEPENDENT RNA HELICASE 47, MITOCHONDRIAL"/>
    <property type="match status" value="1"/>
</dbReference>
<gene>
    <name evidence="9" type="primary">deaD</name>
    <name evidence="9" type="synonym">csdA</name>
    <name evidence="15" type="ORF">GEV26_02720</name>
</gene>
<keyword evidence="7 9" id="KW-0346">Stress response</keyword>
<dbReference type="SUPFAM" id="SSF52540">
    <property type="entry name" value="P-loop containing nucleoside triphosphate hydrolases"/>
    <property type="match status" value="1"/>
</dbReference>
<dbReference type="GO" id="GO:0006401">
    <property type="term" value="P:RNA catabolic process"/>
    <property type="evidence" value="ECO:0007669"/>
    <property type="project" value="UniProtKB-UniRule"/>
</dbReference>
<evidence type="ECO:0000313" key="16">
    <source>
        <dbReference type="Proteomes" id="UP000392064"/>
    </source>
</evidence>
<evidence type="ECO:0000313" key="15">
    <source>
        <dbReference type="EMBL" id="QGG40368.1"/>
    </source>
</evidence>
<dbReference type="GO" id="GO:0016887">
    <property type="term" value="F:ATP hydrolysis activity"/>
    <property type="evidence" value="ECO:0007669"/>
    <property type="project" value="RHEA"/>
</dbReference>
<dbReference type="GO" id="GO:0070417">
    <property type="term" value="P:cellular response to cold"/>
    <property type="evidence" value="ECO:0007669"/>
    <property type="project" value="InterPro"/>
</dbReference>
<comment type="subcellular location">
    <subcellularLocation>
        <location evidence="9">Cytoplasm</location>
    </subcellularLocation>
</comment>
<dbReference type="GO" id="GO:0033592">
    <property type="term" value="F:RNA strand annealing activity"/>
    <property type="evidence" value="ECO:0007669"/>
    <property type="project" value="TreeGrafter"/>
</dbReference>
<comment type="similarity">
    <text evidence="9">Belongs to the DEAD box helicase family. DeaD/CsdA subfamily.</text>
</comment>
<evidence type="ECO:0000256" key="8">
    <source>
        <dbReference type="ARBA" id="ARBA00047984"/>
    </source>
</evidence>
<comment type="catalytic activity">
    <reaction evidence="8 9">
        <text>ATP + H2O = ADP + phosphate + H(+)</text>
        <dbReference type="Rhea" id="RHEA:13065"/>
        <dbReference type="ChEBI" id="CHEBI:15377"/>
        <dbReference type="ChEBI" id="CHEBI:15378"/>
        <dbReference type="ChEBI" id="CHEBI:30616"/>
        <dbReference type="ChEBI" id="CHEBI:43474"/>
        <dbReference type="ChEBI" id="CHEBI:456216"/>
        <dbReference type="EC" id="3.6.4.13"/>
    </reaction>
</comment>
<dbReference type="PROSITE" id="PS51195">
    <property type="entry name" value="Q_MOTIF"/>
    <property type="match status" value="1"/>
</dbReference>
<dbReference type="PROSITE" id="PS51194">
    <property type="entry name" value="HELICASE_CTER"/>
    <property type="match status" value="1"/>
</dbReference>
<dbReference type="InterPro" id="IPR001650">
    <property type="entry name" value="Helicase_C-like"/>
</dbReference>
<dbReference type="SMART" id="SM00487">
    <property type="entry name" value="DEXDc"/>
    <property type="match status" value="1"/>
</dbReference>
<dbReference type="CDD" id="cd18787">
    <property type="entry name" value="SF2_C_DEAD"/>
    <property type="match status" value="1"/>
</dbReference>
<dbReference type="GO" id="GO:0005829">
    <property type="term" value="C:cytosol"/>
    <property type="evidence" value="ECO:0007669"/>
    <property type="project" value="TreeGrafter"/>
</dbReference>
<proteinExistence type="inferred from homology"/>
<dbReference type="PANTHER" id="PTHR47963:SF8">
    <property type="entry name" value="ATP-DEPENDENT RNA HELICASE DEAD"/>
    <property type="match status" value="1"/>
</dbReference>
<dbReference type="InterPro" id="IPR027417">
    <property type="entry name" value="P-loop_NTPase"/>
</dbReference>
<feature type="domain" description="Helicase ATP-binding" evidence="12">
    <location>
        <begin position="41"/>
        <end position="212"/>
    </location>
</feature>
<evidence type="ECO:0000256" key="1">
    <source>
        <dbReference type="ARBA" id="ARBA00022490"/>
    </source>
</evidence>
<dbReference type="InterPro" id="IPR028618">
    <property type="entry name" value="DEAD_helicase_DeaD"/>
</dbReference>
<feature type="region of interest" description="Disordered" evidence="11">
    <location>
        <begin position="545"/>
        <end position="604"/>
    </location>
</feature>
<dbReference type="InterPro" id="IPR057325">
    <property type="entry name" value="DeaD_dimer"/>
</dbReference>
<dbReference type="Proteomes" id="UP000392064">
    <property type="component" value="Chromosome"/>
</dbReference>
<evidence type="ECO:0000256" key="6">
    <source>
        <dbReference type="ARBA" id="ARBA00022884"/>
    </source>
</evidence>
<dbReference type="Gene3D" id="3.30.70.330">
    <property type="match status" value="1"/>
</dbReference>
<dbReference type="AlphaFoldDB" id="A0A5Q2MCS2"/>
<keyword evidence="5 9" id="KW-0067">ATP-binding</keyword>
<dbReference type="FunFam" id="3.40.50.300:FF:000108">
    <property type="entry name" value="ATP-dependent RNA helicase RhlE"/>
    <property type="match status" value="1"/>
</dbReference>
<dbReference type="GO" id="GO:0003724">
    <property type="term" value="F:RNA helicase activity"/>
    <property type="evidence" value="ECO:0007669"/>
    <property type="project" value="UniProtKB-UniRule"/>
</dbReference>
<dbReference type="InterPro" id="IPR014014">
    <property type="entry name" value="RNA_helicase_DEAD_Q_motif"/>
</dbReference>
<accession>A0A5Q2MCS2</accession>
<evidence type="ECO:0000256" key="11">
    <source>
        <dbReference type="SAM" id="MobiDB-lite"/>
    </source>
</evidence>
<dbReference type="EMBL" id="CP045737">
    <property type="protein sequence ID" value="QGG40368.1"/>
    <property type="molecule type" value="Genomic_DNA"/>
</dbReference>
<dbReference type="HAMAP" id="MF_00964">
    <property type="entry name" value="DEAD_helicase_DeaD"/>
    <property type="match status" value="1"/>
</dbReference>
<sequence length="604" mass="66069">MTSDLSVDTPTFADLGLIDTLVERLGSLGYETPTPIQSRAIPTLLEGKDVVGLAQTGTGKTAAFALPILQKIDPKNSKTQAIVLAPTRELALQVCEAITTYAVNLPGIRVLPVYGGQGYGFQLQGLQRGAHIVVGTPGRVIDHLERGSLDLTALEFLVLDEADEMLNMGFAEDVERILADTPEYKQVALFSATMPKMIRSLAKKYLHDPVDIATPKATTSTTTVRQRWIQVSHHHKVDALTRLLEVETGDGMIVFVRTKSATEELAEKLRARGYTAAALNGDLVQAQRERTVSQLKSGQIDIIVATDVAARGLDVERITHVVNYDIPHDTEAYVHRIGRTGRAGRTGEAILFVTPRERRMLSAIEKVSGRPVEEMSVPSAEEVNERRAGRFAQAITSSMGSPQFHAFRSLVEEYASENDVSMTDVAAALAVMSQTDKEFFLRPDPPKKPARERDRDFEPRKKPAGFDRSDRLPAEGAAVYRVAVGKRHKIGPSAIVGALANEGSLKRSDFGKITIGQDHTLVELPADLPDAVFEALANTRISGKLIDLQPDSGPPIRRTREDRKGNPPPKRSHENRPYPSKAPDKGSYESKGSSGKPARKPRHK</sequence>
<comment type="function">
    <text evidence="9">DEAD-box RNA helicase involved in various cellular processes at low temperature, including ribosome biogenesis, mRNA degradation and translation initiation.</text>
</comment>
<feature type="domain" description="DEAD-box RNA helicase Q" evidence="14">
    <location>
        <begin position="10"/>
        <end position="38"/>
    </location>
</feature>
<dbReference type="PROSITE" id="PS00039">
    <property type="entry name" value="DEAD_ATP_HELICASE"/>
    <property type="match status" value="1"/>
</dbReference>
<dbReference type="GO" id="GO:0005524">
    <property type="term" value="F:ATP binding"/>
    <property type="evidence" value="ECO:0007669"/>
    <property type="project" value="UniProtKB-UniRule"/>
</dbReference>
<evidence type="ECO:0000256" key="2">
    <source>
        <dbReference type="ARBA" id="ARBA00022741"/>
    </source>
</evidence>
<dbReference type="RefSeq" id="WP_153651640.1">
    <property type="nucleotide sequence ID" value="NZ_CP045737.1"/>
</dbReference>
<dbReference type="Pfam" id="PF00270">
    <property type="entry name" value="DEAD"/>
    <property type="match status" value="1"/>
</dbReference>
<evidence type="ECO:0000259" key="12">
    <source>
        <dbReference type="PROSITE" id="PS51192"/>
    </source>
</evidence>
<evidence type="ECO:0000256" key="7">
    <source>
        <dbReference type="ARBA" id="ARBA00023016"/>
    </source>
</evidence>
<keyword evidence="16" id="KW-1185">Reference proteome</keyword>
<dbReference type="InterPro" id="IPR011545">
    <property type="entry name" value="DEAD/DEAH_box_helicase_dom"/>
</dbReference>
<reference evidence="15 16" key="1">
    <citation type="submission" date="2019-11" db="EMBL/GenBank/DDBJ databases">
        <authorList>
            <person name="Li J."/>
        </authorList>
    </citation>
    <scope>NUCLEOTIDE SEQUENCE [LARGE SCALE GENOMIC DNA]</scope>
    <source>
        <strain evidence="15 16">MF47</strain>
    </source>
</reference>
<feature type="domain" description="Helicase C-terminal" evidence="13">
    <location>
        <begin position="239"/>
        <end position="383"/>
    </location>
</feature>
<dbReference type="CDD" id="cd00268">
    <property type="entry name" value="DEADc"/>
    <property type="match status" value="1"/>
</dbReference>
<evidence type="ECO:0000259" key="13">
    <source>
        <dbReference type="PROSITE" id="PS51194"/>
    </source>
</evidence>
<dbReference type="Pfam" id="PF25399">
    <property type="entry name" value="DeaD_dimer"/>
    <property type="match status" value="1"/>
</dbReference>
<dbReference type="Pfam" id="PF03880">
    <property type="entry name" value="DbpA"/>
    <property type="match status" value="1"/>
</dbReference>
<dbReference type="InterPro" id="IPR050547">
    <property type="entry name" value="DEAD_box_RNA_helicases"/>
</dbReference>
<keyword evidence="3 9" id="KW-0378">Hydrolase</keyword>
<dbReference type="Pfam" id="PF00271">
    <property type="entry name" value="Helicase_C"/>
    <property type="match status" value="1"/>
</dbReference>
<dbReference type="KEGG" id="aef:GEV26_02720"/>
<keyword evidence="2 9" id="KW-0547">Nucleotide-binding</keyword>
<evidence type="ECO:0000256" key="10">
    <source>
        <dbReference type="PROSITE-ProRule" id="PRU00552"/>
    </source>
</evidence>
<keyword evidence="4 9" id="KW-0347">Helicase</keyword>
<keyword evidence="1 9" id="KW-0963">Cytoplasm</keyword>
<protein>
    <recommendedName>
        <fullName evidence="9">ATP-dependent RNA helicase DeaD</fullName>
        <ecNumber evidence="9">3.6.4.13</ecNumber>
    </recommendedName>
    <alternativeName>
        <fullName evidence="9">Cold-shock DEAD box protein A</fullName>
    </alternativeName>
</protein>
<name>A0A5Q2MCS2_9ACTN</name>
<organism evidence="15 16">
    <name type="scientific">Aeromicrobium yanjiei</name>
    <dbReference type="NCBI Taxonomy" id="2662028"/>
    <lineage>
        <taxon>Bacteria</taxon>
        <taxon>Bacillati</taxon>
        <taxon>Actinomycetota</taxon>
        <taxon>Actinomycetes</taxon>
        <taxon>Propionibacteriales</taxon>
        <taxon>Nocardioidaceae</taxon>
        <taxon>Aeromicrobium</taxon>
    </lineage>
</organism>